<keyword evidence="3" id="KW-0285">Flavoprotein</keyword>
<dbReference type="STRING" id="357750.A0A2S6C8V3"/>
<keyword evidence="7" id="KW-0547">Nucleotide-binding</keyword>
<dbReference type="GO" id="GO:0006747">
    <property type="term" value="P:FAD biosynthetic process"/>
    <property type="evidence" value="ECO:0007669"/>
    <property type="project" value="TreeGrafter"/>
</dbReference>
<evidence type="ECO:0000313" key="16">
    <source>
        <dbReference type="Proteomes" id="UP000237631"/>
    </source>
</evidence>
<keyword evidence="4" id="KW-0288">FMN</keyword>
<accession>A0A2S6C8V3</accession>
<dbReference type="InterPro" id="IPR014729">
    <property type="entry name" value="Rossmann-like_a/b/a_fold"/>
</dbReference>
<name>A0A2S6C8V3_9PEZI</name>
<evidence type="ECO:0000256" key="2">
    <source>
        <dbReference type="ARBA" id="ARBA00012393"/>
    </source>
</evidence>
<dbReference type="SUPFAM" id="SSF52402">
    <property type="entry name" value="Adenine nucleotide alpha hydrolases-like"/>
    <property type="match status" value="1"/>
</dbReference>
<evidence type="ECO:0000256" key="7">
    <source>
        <dbReference type="ARBA" id="ARBA00022741"/>
    </source>
</evidence>
<dbReference type="GO" id="GO:0003919">
    <property type="term" value="F:FMN adenylyltransferase activity"/>
    <property type="evidence" value="ECO:0007669"/>
    <property type="project" value="UniProtKB-EC"/>
</dbReference>
<protein>
    <recommendedName>
        <fullName evidence="2">FAD synthase</fullName>
        <ecNumber evidence="2">2.7.7.2</ecNumber>
    </recommendedName>
    <alternativeName>
        <fullName evidence="10">FAD pyrophosphorylase</fullName>
    </alternativeName>
    <alternativeName>
        <fullName evidence="11">FMN adenylyltransferase</fullName>
    </alternativeName>
</protein>
<comment type="pathway">
    <text evidence="1">Cofactor biosynthesis; FAD biosynthesis; FAD from FMN: step 1/1.</text>
</comment>
<evidence type="ECO:0000259" key="14">
    <source>
        <dbReference type="Pfam" id="PF01507"/>
    </source>
</evidence>
<dbReference type="Gene3D" id="3.40.50.620">
    <property type="entry name" value="HUPs"/>
    <property type="match status" value="1"/>
</dbReference>
<dbReference type="OrthoDB" id="270728at2759"/>
<organism evidence="15 16">
    <name type="scientific">Cercospora berteroae</name>
    <dbReference type="NCBI Taxonomy" id="357750"/>
    <lineage>
        <taxon>Eukaryota</taxon>
        <taxon>Fungi</taxon>
        <taxon>Dikarya</taxon>
        <taxon>Ascomycota</taxon>
        <taxon>Pezizomycotina</taxon>
        <taxon>Dothideomycetes</taxon>
        <taxon>Dothideomycetidae</taxon>
        <taxon>Mycosphaerellales</taxon>
        <taxon>Mycosphaerellaceae</taxon>
        <taxon>Cercospora</taxon>
    </lineage>
</organism>
<dbReference type="CDD" id="cd23948">
    <property type="entry name" value="FAD_synthase"/>
    <property type="match status" value="1"/>
</dbReference>
<keyword evidence="8" id="KW-0274">FAD</keyword>
<feature type="domain" description="Phosphoadenosine phosphosulphate reductase" evidence="14">
    <location>
        <begin position="150"/>
        <end position="224"/>
    </location>
</feature>
<evidence type="ECO:0000256" key="13">
    <source>
        <dbReference type="SAM" id="MobiDB-lite"/>
    </source>
</evidence>
<dbReference type="PANTHER" id="PTHR23293">
    <property type="entry name" value="FAD SYNTHETASE-RELATED FMN ADENYLYLTRANSFERASE"/>
    <property type="match status" value="1"/>
</dbReference>
<dbReference type="Proteomes" id="UP000237631">
    <property type="component" value="Unassembled WGS sequence"/>
</dbReference>
<gene>
    <name evidence="15" type="ORF">CBER1_09184</name>
</gene>
<evidence type="ECO:0000256" key="3">
    <source>
        <dbReference type="ARBA" id="ARBA00022630"/>
    </source>
</evidence>
<evidence type="ECO:0000256" key="5">
    <source>
        <dbReference type="ARBA" id="ARBA00022679"/>
    </source>
</evidence>
<evidence type="ECO:0000256" key="6">
    <source>
        <dbReference type="ARBA" id="ARBA00022695"/>
    </source>
</evidence>
<keyword evidence="16" id="KW-1185">Reference proteome</keyword>
<dbReference type="FunFam" id="3.40.50.620:FF:000187">
    <property type="entry name" value="Probable FAD synthetase"/>
    <property type="match status" value="1"/>
</dbReference>
<evidence type="ECO:0000256" key="9">
    <source>
        <dbReference type="ARBA" id="ARBA00022840"/>
    </source>
</evidence>
<feature type="compositionally biased region" description="Low complexity" evidence="13">
    <location>
        <begin position="62"/>
        <end position="72"/>
    </location>
</feature>
<reference evidence="16" key="1">
    <citation type="journal article" date="2017" name="bioRxiv">
        <title>Conservation of a gene cluster reveals novel cercosporin biosynthetic mechanisms and extends production to the genus Colletotrichum.</title>
        <authorList>
            <person name="de Jonge R."/>
            <person name="Ebert M.K."/>
            <person name="Huitt-Roehl C.R."/>
            <person name="Pal P."/>
            <person name="Suttle J.C."/>
            <person name="Spanner R.E."/>
            <person name="Neubauer J.D."/>
            <person name="Jurick W.M.II."/>
            <person name="Stott K.A."/>
            <person name="Secor G.A."/>
            <person name="Thomma B.P.H.J."/>
            <person name="Van de Peer Y."/>
            <person name="Townsend C.A."/>
            <person name="Bolton M.D."/>
        </authorList>
    </citation>
    <scope>NUCLEOTIDE SEQUENCE [LARGE SCALE GENOMIC DNA]</scope>
    <source>
        <strain evidence="16">CBS538.71</strain>
    </source>
</reference>
<keyword evidence="6" id="KW-0548">Nucleotidyltransferase</keyword>
<evidence type="ECO:0000256" key="1">
    <source>
        <dbReference type="ARBA" id="ARBA00004726"/>
    </source>
</evidence>
<keyword evidence="5" id="KW-0808">Transferase</keyword>
<dbReference type="Pfam" id="PF01507">
    <property type="entry name" value="PAPS_reduct"/>
    <property type="match status" value="2"/>
</dbReference>
<feature type="region of interest" description="Disordered" evidence="13">
    <location>
        <begin position="22"/>
        <end position="81"/>
    </location>
</feature>
<evidence type="ECO:0000256" key="4">
    <source>
        <dbReference type="ARBA" id="ARBA00022643"/>
    </source>
</evidence>
<evidence type="ECO:0000256" key="12">
    <source>
        <dbReference type="ARBA" id="ARBA00049494"/>
    </source>
</evidence>
<keyword evidence="9" id="KW-0067">ATP-binding</keyword>
<comment type="catalytic activity">
    <reaction evidence="12">
        <text>FMN + ATP + H(+) = FAD + diphosphate</text>
        <dbReference type="Rhea" id="RHEA:17237"/>
        <dbReference type="ChEBI" id="CHEBI:15378"/>
        <dbReference type="ChEBI" id="CHEBI:30616"/>
        <dbReference type="ChEBI" id="CHEBI:33019"/>
        <dbReference type="ChEBI" id="CHEBI:57692"/>
        <dbReference type="ChEBI" id="CHEBI:58210"/>
        <dbReference type="EC" id="2.7.7.2"/>
    </reaction>
</comment>
<comment type="caution">
    <text evidence="15">The sequence shown here is derived from an EMBL/GenBank/DDBJ whole genome shotgun (WGS) entry which is preliminary data.</text>
</comment>
<evidence type="ECO:0000256" key="8">
    <source>
        <dbReference type="ARBA" id="ARBA00022827"/>
    </source>
</evidence>
<dbReference type="PANTHER" id="PTHR23293:SF9">
    <property type="entry name" value="FAD SYNTHASE"/>
    <property type="match status" value="1"/>
</dbReference>
<dbReference type="EMBL" id="PNEN01000525">
    <property type="protein sequence ID" value="PPJ56149.1"/>
    <property type="molecule type" value="Genomic_DNA"/>
</dbReference>
<proteinExistence type="predicted"/>
<evidence type="ECO:0000313" key="15">
    <source>
        <dbReference type="EMBL" id="PPJ56149.1"/>
    </source>
</evidence>
<sequence length="347" mass="38914">MLTSLRSAVGKWSSDNILRSHRARAASASQKGRFSACQQQHQQQRPQPQPGMPSVYTGDEASSSVTSNNNVNGKMSNGHIVPPVKATQVKNDKDDVYQDLAEACRNVHDRVYEFLERKPRSERIEQVQRMTRESLGVIEEALEKFSLDHLSFSYNGGKDCLVLLILYLAALHIHSTKSSISLPPTLRSVYIVTPNPFPAVTTFVHSSATKYHLSLSQYHKPMREAFASYLADTPSVQAIFVGTRRTDPHGAKLTFFDPTDGGWPAFVRIHPVIDWHYADIWSFIKEVGVEYCELYDMGYTSLGGTDDTHPNPALAVKTEGAEDVVRYRPAYELVEDEAERLGRDGKR</sequence>
<feature type="domain" description="Phosphoadenosine phosphosulphate reductase" evidence="14">
    <location>
        <begin position="233"/>
        <end position="310"/>
    </location>
</feature>
<evidence type="ECO:0000256" key="11">
    <source>
        <dbReference type="ARBA" id="ARBA00031871"/>
    </source>
</evidence>
<dbReference type="AlphaFoldDB" id="A0A2S6C8V3"/>
<dbReference type="GO" id="GO:0005524">
    <property type="term" value="F:ATP binding"/>
    <property type="evidence" value="ECO:0007669"/>
    <property type="project" value="UniProtKB-KW"/>
</dbReference>
<dbReference type="EC" id="2.7.7.2" evidence="2"/>
<dbReference type="InterPro" id="IPR002500">
    <property type="entry name" value="PAPS_reduct_dom"/>
</dbReference>
<evidence type="ECO:0000256" key="10">
    <source>
        <dbReference type="ARBA" id="ARBA00031145"/>
    </source>
</evidence>